<keyword evidence="6" id="KW-0653">Protein transport</keyword>
<protein>
    <submittedName>
        <fullName evidence="11">Preprotein translocase subunit YajC</fullName>
    </submittedName>
</protein>
<keyword evidence="7 10" id="KW-1133">Transmembrane helix</keyword>
<dbReference type="SMART" id="SM01323">
    <property type="entry name" value="YajC"/>
    <property type="match status" value="1"/>
</dbReference>
<comment type="caution">
    <text evidence="11">The sequence shown here is derived from an EMBL/GenBank/DDBJ whole genome shotgun (WGS) entry which is preliminary data.</text>
</comment>
<keyword evidence="4" id="KW-1003">Cell membrane</keyword>
<evidence type="ECO:0000256" key="3">
    <source>
        <dbReference type="ARBA" id="ARBA00022448"/>
    </source>
</evidence>
<comment type="similarity">
    <text evidence="2">Belongs to the YajC family.</text>
</comment>
<sequence length="116" mass="12544">MIFATSLAYADVPAAGTGSPVSGIGSMIPLLLIFLVFYFLLIRPQQKEKKVLQEMLKNLAKGDEVVTTAGIHGTIVEVRDDICKIKVAQNVVMDFSKAVITLKKDLSVVAAKPQVK</sequence>
<organism evidence="11 12">
    <name type="scientific">Candidatus Desantisbacteria bacterium CG2_30_40_21</name>
    <dbReference type="NCBI Taxonomy" id="1817895"/>
    <lineage>
        <taxon>Bacteria</taxon>
        <taxon>Candidatus Desantisiibacteriota</taxon>
    </lineage>
</organism>
<keyword evidence="5 10" id="KW-0812">Transmembrane</keyword>
<accession>A0A1J5E3H6</accession>
<name>A0A1J5E3H6_9BACT</name>
<dbReference type="NCBIfam" id="TIGR00739">
    <property type="entry name" value="yajC"/>
    <property type="match status" value="1"/>
</dbReference>
<keyword evidence="3" id="KW-0813">Transport</keyword>
<evidence type="ECO:0000256" key="9">
    <source>
        <dbReference type="ARBA" id="ARBA00023136"/>
    </source>
</evidence>
<evidence type="ECO:0000256" key="2">
    <source>
        <dbReference type="ARBA" id="ARBA00006742"/>
    </source>
</evidence>
<evidence type="ECO:0000256" key="4">
    <source>
        <dbReference type="ARBA" id="ARBA00022475"/>
    </source>
</evidence>
<dbReference type="AlphaFoldDB" id="A0A1J5E3H6"/>
<evidence type="ECO:0000313" key="11">
    <source>
        <dbReference type="EMBL" id="OIP38495.1"/>
    </source>
</evidence>
<evidence type="ECO:0000256" key="1">
    <source>
        <dbReference type="ARBA" id="ARBA00004162"/>
    </source>
</evidence>
<dbReference type="PANTHER" id="PTHR33909:SF1">
    <property type="entry name" value="SEC TRANSLOCON ACCESSORY COMPLEX SUBUNIT YAJC"/>
    <property type="match status" value="1"/>
</dbReference>
<evidence type="ECO:0000256" key="6">
    <source>
        <dbReference type="ARBA" id="ARBA00022927"/>
    </source>
</evidence>
<evidence type="ECO:0000256" key="5">
    <source>
        <dbReference type="ARBA" id="ARBA00022692"/>
    </source>
</evidence>
<dbReference type="GO" id="GO:0015031">
    <property type="term" value="P:protein transport"/>
    <property type="evidence" value="ECO:0007669"/>
    <property type="project" value="UniProtKB-KW"/>
</dbReference>
<dbReference type="InterPro" id="IPR003849">
    <property type="entry name" value="Preprotein_translocase_YajC"/>
</dbReference>
<proteinExistence type="inferred from homology"/>
<dbReference type="EMBL" id="MNYI01000176">
    <property type="protein sequence ID" value="OIP38495.1"/>
    <property type="molecule type" value="Genomic_DNA"/>
</dbReference>
<dbReference type="Pfam" id="PF02699">
    <property type="entry name" value="YajC"/>
    <property type="match status" value="1"/>
</dbReference>
<dbReference type="STRING" id="1817895.AUJ95_06700"/>
<evidence type="ECO:0000256" key="7">
    <source>
        <dbReference type="ARBA" id="ARBA00022989"/>
    </source>
</evidence>
<keyword evidence="8" id="KW-0811">Translocation</keyword>
<dbReference type="GO" id="GO:0005886">
    <property type="term" value="C:plasma membrane"/>
    <property type="evidence" value="ECO:0007669"/>
    <property type="project" value="UniProtKB-SubCell"/>
</dbReference>
<gene>
    <name evidence="11" type="ORF">AUJ95_06700</name>
</gene>
<evidence type="ECO:0000256" key="10">
    <source>
        <dbReference type="SAM" id="Phobius"/>
    </source>
</evidence>
<feature type="transmembrane region" description="Helical" evidence="10">
    <location>
        <begin position="24"/>
        <end position="42"/>
    </location>
</feature>
<evidence type="ECO:0000256" key="8">
    <source>
        <dbReference type="ARBA" id="ARBA00023010"/>
    </source>
</evidence>
<dbReference type="PANTHER" id="PTHR33909">
    <property type="entry name" value="SEC TRANSLOCON ACCESSORY COMPLEX SUBUNIT YAJC"/>
    <property type="match status" value="1"/>
</dbReference>
<evidence type="ECO:0000313" key="12">
    <source>
        <dbReference type="Proteomes" id="UP000183085"/>
    </source>
</evidence>
<reference evidence="11 12" key="1">
    <citation type="journal article" date="2016" name="Environ. Microbiol.">
        <title>Genomic resolution of a cold subsurface aquifer community provides metabolic insights for novel microbes adapted to high CO concentrations.</title>
        <authorList>
            <person name="Probst A.J."/>
            <person name="Castelle C.J."/>
            <person name="Singh A."/>
            <person name="Brown C.T."/>
            <person name="Anantharaman K."/>
            <person name="Sharon I."/>
            <person name="Hug L.A."/>
            <person name="Burstein D."/>
            <person name="Emerson J.B."/>
            <person name="Thomas B.C."/>
            <person name="Banfield J.F."/>
        </authorList>
    </citation>
    <scope>NUCLEOTIDE SEQUENCE [LARGE SCALE GENOMIC DNA]</scope>
    <source>
        <strain evidence="11">CG2_30_40_21</strain>
    </source>
</reference>
<keyword evidence="9 10" id="KW-0472">Membrane</keyword>
<dbReference type="PRINTS" id="PR01853">
    <property type="entry name" value="YAJCTRNLCASE"/>
</dbReference>
<dbReference type="Proteomes" id="UP000183085">
    <property type="component" value="Unassembled WGS sequence"/>
</dbReference>
<comment type="subcellular location">
    <subcellularLocation>
        <location evidence="1">Cell membrane</location>
        <topology evidence="1">Single-pass membrane protein</topology>
    </subcellularLocation>
</comment>